<dbReference type="Proteomes" id="UP000241085">
    <property type="component" value="Unassembled WGS sequence"/>
</dbReference>
<protein>
    <submittedName>
        <fullName evidence="2">Uncharacterized protein</fullName>
    </submittedName>
</protein>
<evidence type="ECO:0000256" key="1">
    <source>
        <dbReference type="SAM" id="MobiDB-lite"/>
    </source>
</evidence>
<gene>
    <name evidence="2" type="ORF">C1I63_07215</name>
</gene>
<dbReference type="AlphaFoldDB" id="A0A2T4UT20"/>
<comment type="caution">
    <text evidence="2">The sequence shown here is derived from an EMBL/GenBank/DDBJ whole genome shotgun (WGS) entry which is preliminary data.</text>
</comment>
<feature type="compositionally biased region" description="Basic and acidic residues" evidence="1">
    <location>
        <begin position="45"/>
        <end position="62"/>
    </location>
</feature>
<proteinExistence type="predicted"/>
<dbReference type="RefSeq" id="WP_055785881.1">
    <property type="nucleotide sequence ID" value="NZ_PZPL01000001.1"/>
</dbReference>
<reference evidence="2 3" key="1">
    <citation type="submission" date="2018-03" db="EMBL/GenBank/DDBJ databases">
        <title>Bacteriophage NCPPB3778 and a type I-E CRISPR drive the evolution of the US Biological Select Agent, Rathayibacter toxicus.</title>
        <authorList>
            <person name="Davis E.W.II."/>
            <person name="Tabima J.F."/>
            <person name="Weisberg A.J."/>
            <person name="Dantas Lopes L."/>
            <person name="Wiseman M.S."/>
            <person name="Wiseman M.S."/>
            <person name="Pupko T."/>
            <person name="Belcher M.S."/>
            <person name="Sechler A.J."/>
            <person name="Tancos M.A."/>
            <person name="Schroeder B.K."/>
            <person name="Murray T.D."/>
            <person name="Luster D.G."/>
            <person name="Schneider W.L."/>
            <person name="Rogers E."/>
            <person name="Andreote F.D."/>
            <person name="Grunwald N.J."/>
            <person name="Putnam M.L."/>
            <person name="Chang J.H."/>
        </authorList>
    </citation>
    <scope>NUCLEOTIDE SEQUENCE [LARGE SCALE GENOMIC DNA]</scope>
    <source>
        <strain evidence="2 3">DSM 15933</strain>
    </source>
</reference>
<sequence length="62" mass="6690">MSENEQSRPVMDGSDDATNDEKLSGLVEQVDHDHGAEGAGAMADALRDRADETDTDIVDEKE</sequence>
<evidence type="ECO:0000313" key="3">
    <source>
        <dbReference type="Proteomes" id="UP000241085"/>
    </source>
</evidence>
<organism evidence="2 3">
    <name type="scientific">Rathayibacter caricis DSM 15933</name>
    <dbReference type="NCBI Taxonomy" id="1328867"/>
    <lineage>
        <taxon>Bacteria</taxon>
        <taxon>Bacillati</taxon>
        <taxon>Actinomycetota</taxon>
        <taxon>Actinomycetes</taxon>
        <taxon>Micrococcales</taxon>
        <taxon>Microbacteriaceae</taxon>
        <taxon>Rathayibacter</taxon>
    </lineage>
</organism>
<keyword evidence="3" id="KW-1185">Reference proteome</keyword>
<dbReference type="EMBL" id="PZPL01000001">
    <property type="protein sequence ID" value="PTL72656.1"/>
    <property type="molecule type" value="Genomic_DNA"/>
</dbReference>
<accession>A0A2T4UT20</accession>
<feature type="region of interest" description="Disordered" evidence="1">
    <location>
        <begin position="1"/>
        <end position="62"/>
    </location>
</feature>
<name>A0A2T4UT20_9MICO</name>
<feature type="compositionally biased region" description="Basic and acidic residues" evidence="1">
    <location>
        <begin position="19"/>
        <end position="36"/>
    </location>
</feature>
<evidence type="ECO:0000313" key="2">
    <source>
        <dbReference type="EMBL" id="PTL72656.1"/>
    </source>
</evidence>